<evidence type="ECO:0000256" key="1">
    <source>
        <dbReference type="ARBA" id="ARBA00022729"/>
    </source>
</evidence>
<evidence type="ECO:0000256" key="2">
    <source>
        <dbReference type="SAM" id="MobiDB-lite"/>
    </source>
</evidence>
<sequence>MTNQSFAGKRSFRTILTIVIALVLLVTMFAGTAFAKSSDEYTVNIVDGSRSVAVTTTETEPIEILKSAGIMVAAGDKLDITDFKESEGGSIVVNRLNTFYIEFDGNITAYQVYSHTVGDAFAQLGIGINNSDQINYSLNTEIADGMVIKVATAQYVTLKVDGKETKYTLTSGTVADLLETAGVVLDKDDYTEPALDAKLEKDLVVKVKRVEYKTVEKTEEVEYSTVETKDESLKDGETKVIKEGKNGEANVTYQVKYVNGKKKDSTEVSRIVTKEATQKEVLVGTKKTEKKKSEKKDDDSSSDVKPNGVKSKNGYKLGQVIKGRYSHYCACATCNGNSRGITSSGKRIQNGMDDPYYVACNWLPLGTVISVDGTNYTVVDRGGSGLSRKGRIDIFTPGGHSECYKRGVGSCTIEIVRLGW</sequence>
<dbReference type="CDD" id="cd14667">
    <property type="entry name" value="3D_containing_proteins"/>
    <property type="match status" value="1"/>
</dbReference>
<keyword evidence="5" id="KW-1185">Reference proteome</keyword>
<reference evidence="4 5" key="1">
    <citation type="submission" date="2017-02" db="EMBL/GenBank/DDBJ databases">
        <authorList>
            <person name="Peterson S.W."/>
        </authorList>
    </citation>
    <scope>NUCLEOTIDE SEQUENCE [LARGE SCALE GENOMIC DNA]</scope>
    <source>
        <strain evidence="4 5">ATCC 51222</strain>
    </source>
</reference>
<dbReference type="STRING" id="290054.SAMN02745114_01235"/>
<dbReference type="SMART" id="SM01208">
    <property type="entry name" value="G5"/>
    <property type="match status" value="1"/>
</dbReference>
<feature type="region of interest" description="Disordered" evidence="2">
    <location>
        <begin position="282"/>
        <end position="311"/>
    </location>
</feature>
<evidence type="ECO:0000313" key="5">
    <source>
        <dbReference type="Proteomes" id="UP000190657"/>
    </source>
</evidence>
<dbReference type="InterPro" id="IPR059180">
    <property type="entry name" value="3D_YorM"/>
</dbReference>
<proteinExistence type="predicted"/>
<feature type="domain" description="G5" evidence="3">
    <location>
        <begin position="207"/>
        <end position="287"/>
    </location>
</feature>
<evidence type="ECO:0000259" key="3">
    <source>
        <dbReference type="PROSITE" id="PS51109"/>
    </source>
</evidence>
<dbReference type="PROSITE" id="PS51109">
    <property type="entry name" value="G5"/>
    <property type="match status" value="1"/>
</dbReference>
<dbReference type="AlphaFoldDB" id="A0A1T4MDE0"/>
<gene>
    <name evidence="4" type="ORF">SAMN02745114_01235</name>
</gene>
<dbReference type="InterPro" id="IPR007137">
    <property type="entry name" value="DUF348"/>
</dbReference>
<dbReference type="InterPro" id="IPR011098">
    <property type="entry name" value="G5_dom"/>
</dbReference>
<dbReference type="Gene3D" id="2.20.230.10">
    <property type="entry name" value="Resuscitation-promoting factor rpfb"/>
    <property type="match status" value="1"/>
</dbReference>
<dbReference type="OrthoDB" id="9798935at2"/>
<keyword evidence="1" id="KW-0732">Signal</keyword>
<dbReference type="Pfam" id="PF07501">
    <property type="entry name" value="G5"/>
    <property type="match status" value="1"/>
</dbReference>
<dbReference type="RefSeq" id="WP_078768710.1">
    <property type="nucleotide sequence ID" value="NZ_FUWW01000012.1"/>
</dbReference>
<dbReference type="Proteomes" id="UP000190657">
    <property type="component" value="Unassembled WGS sequence"/>
</dbReference>
<organism evidence="4 5">
    <name type="scientific">Eubacterium coprostanoligenes</name>
    <dbReference type="NCBI Taxonomy" id="290054"/>
    <lineage>
        <taxon>Bacteria</taxon>
        <taxon>Bacillati</taxon>
        <taxon>Bacillota</taxon>
        <taxon>Clostridia</taxon>
        <taxon>Eubacteriales</taxon>
        <taxon>Eubacteriaceae</taxon>
        <taxon>Eubacterium</taxon>
    </lineage>
</organism>
<protein>
    <submittedName>
        <fullName evidence="4">Uncharacterized conserved protein YabE, contains G5 and tandem DUF348 domains</fullName>
    </submittedName>
</protein>
<accession>A0A1T4MDE0</accession>
<dbReference type="EMBL" id="FUWW01000012">
    <property type="protein sequence ID" value="SJZ64942.1"/>
    <property type="molecule type" value="Genomic_DNA"/>
</dbReference>
<evidence type="ECO:0000313" key="4">
    <source>
        <dbReference type="EMBL" id="SJZ64942.1"/>
    </source>
</evidence>
<name>A0A1T4MDE0_9FIRM</name>
<dbReference type="Pfam" id="PF03990">
    <property type="entry name" value="DUF348"/>
    <property type="match status" value="2"/>
</dbReference>